<dbReference type="Gene3D" id="3.40.710.10">
    <property type="entry name" value="DD-peptidase/beta-lactamase superfamily"/>
    <property type="match status" value="1"/>
</dbReference>
<keyword evidence="8" id="KW-0378">Hydrolase</keyword>
<sequence length="622" mass="67431">MVAGLFAFALFWRWAYHDLPELPESGSALWEVRREPAVTILDAQGRTLTVRGPLYAEAVTLDELPPYVPQAFVAIEDARFYAHEGIDWRAIMRAMLVNLRAGEIEQGGSTLTMQLIKNLVLSPERTIRRKVQEMRLARALEQRLAKDEILELYLNRVYLGEQAYGIEAASRRYFGKPATELTLQEAALLAALPKAPSRLAPTVNLEEAQARAQDVLQAMLDEGYIDSLTYLSAVATPAVPIEGAEIVADPAVFGHVYDAAIAEAESLLGPDATAPDLVVVTTIDADLQRAAHAAVTSGLEGAGAQLDAGQAALIAMDLDGAVRAMVGGTDYLDSQFNRATQALRQPGSAFKPVVFAAALEAGYDPASTFEDEPVDIEGWTPENFGGGYRGRITLEDALKRSINTVAAQLGQALGAQTIVEMARRLGIDRDLAAHPSIALGAEEVTLQELTTAYLVFANDGRAREPFLVSEIRTTRGTVLYRREPRERAPALLREHARAMSTMLQAVVRDGTGQRAQLARHRAAGKTGTSQNSRDAWFIGYTAHLAAGVWVGNDDDTAMANVTGGGLPAMIWNDFMTAAHRDLAPQPLAAPEPRRRSEREEGLAAFYSELSARFEAALEDTEG</sequence>
<reference evidence="17 18" key="1">
    <citation type="journal article" date="2017" name="Int. J. Syst. Evol. Microbiol.">
        <title>Marinicauda algicola sp. nov., isolated from a marine red alga Rhodosorus marinus.</title>
        <authorList>
            <person name="Jeong S.E."/>
            <person name="Jeon S.H."/>
            <person name="Chun B.H."/>
            <person name="Kim D.W."/>
            <person name="Jeon C.O."/>
        </authorList>
    </citation>
    <scope>NUCLEOTIDE SEQUENCE [LARGE SCALE GENOMIC DNA]</scope>
    <source>
        <strain evidence="17 18">JCM 31718</strain>
    </source>
</reference>
<comment type="pathway">
    <text evidence="1">Cell wall biogenesis; peptidoglycan biosynthesis.</text>
</comment>
<evidence type="ECO:0000256" key="1">
    <source>
        <dbReference type="ARBA" id="ARBA00004752"/>
    </source>
</evidence>
<dbReference type="GO" id="GO:0006508">
    <property type="term" value="P:proteolysis"/>
    <property type="evidence" value="ECO:0007669"/>
    <property type="project" value="UniProtKB-KW"/>
</dbReference>
<dbReference type="Gene3D" id="1.10.3810.10">
    <property type="entry name" value="Biosynthetic peptidoglycan transglycosylase-like"/>
    <property type="match status" value="1"/>
</dbReference>
<evidence type="ECO:0000256" key="7">
    <source>
        <dbReference type="ARBA" id="ARBA00022679"/>
    </source>
</evidence>
<organism evidence="17 18">
    <name type="scientific">Marinicauda algicola</name>
    <dbReference type="NCBI Taxonomy" id="2029849"/>
    <lineage>
        <taxon>Bacteria</taxon>
        <taxon>Pseudomonadati</taxon>
        <taxon>Pseudomonadota</taxon>
        <taxon>Alphaproteobacteria</taxon>
        <taxon>Maricaulales</taxon>
        <taxon>Maricaulaceae</taxon>
        <taxon>Marinicauda</taxon>
    </lineage>
</organism>
<keyword evidence="18" id="KW-1185">Reference proteome</keyword>
<keyword evidence="10" id="KW-0573">Peptidoglycan synthesis</keyword>
<evidence type="ECO:0000256" key="5">
    <source>
        <dbReference type="ARBA" id="ARBA00022670"/>
    </source>
</evidence>
<evidence type="ECO:0000313" key="17">
    <source>
        <dbReference type="EMBL" id="TGY90723.1"/>
    </source>
</evidence>
<accession>A0A4S2H594</accession>
<comment type="similarity">
    <text evidence="3">In the N-terminal section; belongs to the glycosyltransferase 51 family.</text>
</comment>
<dbReference type="GO" id="GO:0030288">
    <property type="term" value="C:outer membrane-bounded periplasmic space"/>
    <property type="evidence" value="ECO:0007669"/>
    <property type="project" value="TreeGrafter"/>
</dbReference>
<keyword evidence="7" id="KW-0808">Transferase</keyword>
<comment type="catalytic activity">
    <reaction evidence="13">
        <text>Preferential cleavage: (Ac)2-L-Lys-D-Ala-|-D-Ala. Also transpeptidation of peptidyl-alanyl moieties that are N-acyl substituents of D-alanine.</text>
        <dbReference type="EC" id="3.4.16.4"/>
    </reaction>
</comment>
<keyword evidence="4" id="KW-0121">Carboxypeptidase</keyword>
<comment type="catalytic activity">
    <reaction evidence="14">
        <text>[GlcNAc-(1-&gt;4)-Mur2Ac(oyl-L-Ala-gamma-D-Glu-L-Lys-D-Ala-D-Ala)](n)-di-trans,octa-cis-undecaprenyl diphosphate + beta-D-GlcNAc-(1-&gt;4)-Mur2Ac(oyl-L-Ala-gamma-D-Glu-L-Lys-D-Ala-D-Ala)-di-trans,octa-cis-undecaprenyl diphosphate = [GlcNAc-(1-&gt;4)-Mur2Ac(oyl-L-Ala-gamma-D-Glu-L-Lys-D-Ala-D-Ala)](n+1)-di-trans,octa-cis-undecaprenyl diphosphate + di-trans,octa-cis-undecaprenyl diphosphate + H(+)</text>
        <dbReference type="Rhea" id="RHEA:23708"/>
        <dbReference type="Rhea" id="RHEA-COMP:9602"/>
        <dbReference type="Rhea" id="RHEA-COMP:9603"/>
        <dbReference type="ChEBI" id="CHEBI:15378"/>
        <dbReference type="ChEBI" id="CHEBI:58405"/>
        <dbReference type="ChEBI" id="CHEBI:60033"/>
        <dbReference type="ChEBI" id="CHEBI:78435"/>
        <dbReference type="EC" id="2.4.99.28"/>
    </reaction>
</comment>
<evidence type="ECO:0000256" key="3">
    <source>
        <dbReference type="ARBA" id="ARBA00007739"/>
    </source>
</evidence>
<dbReference type="GO" id="GO:0009002">
    <property type="term" value="F:serine-type D-Ala-D-Ala carboxypeptidase activity"/>
    <property type="evidence" value="ECO:0007669"/>
    <property type="project" value="UniProtKB-EC"/>
</dbReference>
<dbReference type="Pfam" id="PF00905">
    <property type="entry name" value="Transpeptidase"/>
    <property type="match status" value="1"/>
</dbReference>
<evidence type="ECO:0000259" key="16">
    <source>
        <dbReference type="Pfam" id="PF00912"/>
    </source>
</evidence>
<dbReference type="PANTHER" id="PTHR32282">
    <property type="entry name" value="BINDING PROTEIN TRANSPEPTIDASE, PUTATIVE-RELATED"/>
    <property type="match status" value="1"/>
</dbReference>
<dbReference type="InterPro" id="IPR050396">
    <property type="entry name" value="Glycosyltr_51/Transpeptidase"/>
</dbReference>
<dbReference type="UniPathway" id="UPA00219"/>
<evidence type="ECO:0000256" key="9">
    <source>
        <dbReference type="ARBA" id="ARBA00022960"/>
    </source>
</evidence>
<dbReference type="Proteomes" id="UP000308054">
    <property type="component" value="Unassembled WGS sequence"/>
</dbReference>
<feature type="domain" description="Glycosyl transferase family 51" evidence="16">
    <location>
        <begin position="55"/>
        <end position="219"/>
    </location>
</feature>
<evidence type="ECO:0000256" key="4">
    <source>
        <dbReference type="ARBA" id="ARBA00022645"/>
    </source>
</evidence>
<dbReference type="OrthoDB" id="9766909at2"/>
<dbReference type="AlphaFoldDB" id="A0A4S2H594"/>
<dbReference type="NCBIfam" id="TIGR02074">
    <property type="entry name" value="PBP_1a_fam"/>
    <property type="match status" value="1"/>
</dbReference>
<dbReference type="GO" id="GO:0009252">
    <property type="term" value="P:peptidoglycan biosynthetic process"/>
    <property type="evidence" value="ECO:0007669"/>
    <property type="project" value="UniProtKB-UniPathway"/>
</dbReference>
<dbReference type="InterPro" id="IPR036950">
    <property type="entry name" value="PBP_transglycosylase"/>
</dbReference>
<protein>
    <submittedName>
        <fullName evidence="17">PBP1A family penicillin-binding protein</fullName>
    </submittedName>
</protein>
<keyword evidence="12" id="KW-0961">Cell wall biogenesis/degradation</keyword>
<dbReference type="GO" id="GO:0008955">
    <property type="term" value="F:peptidoglycan glycosyltransferase activity"/>
    <property type="evidence" value="ECO:0007669"/>
    <property type="project" value="UniProtKB-EC"/>
</dbReference>
<evidence type="ECO:0000256" key="8">
    <source>
        <dbReference type="ARBA" id="ARBA00022801"/>
    </source>
</evidence>
<comment type="similarity">
    <text evidence="2">In the C-terminal section; belongs to the transpeptidase family.</text>
</comment>
<dbReference type="InterPro" id="IPR023346">
    <property type="entry name" value="Lysozyme-like_dom_sf"/>
</dbReference>
<dbReference type="PANTHER" id="PTHR32282:SF33">
    <property type="entry name" value="PEPTIDOGLYCAN GLYCOSYLTRANSFERASE"/>
    <property type="match status" value="1"/>
</dbReference>
<evidence type="ECO:0000256" key="6">
    <source>
        <dbReference type="ARBA" id="ARBA00022676"/>
    </source>
</evidence>
<feature type="domain" description="Penicillin-binding protein transpeptidase" evidence="15">
    <location>
        <begin position="315"/>
        <end position="543"/>
    </location>
</feature>
<keyword evidence="9" id="KW-0133">Cell shape</keyword>
<proteinExistence type="inferred from homology"/>
<gene>
    <name evidence="17" type="ORF">E5163_00590</name>
</gene>
<evidence type="ECO:0000256" key="10">
    <source>
        <dbReference type="ARBA" id="ARBA00022984"/>
    </source>
</evidence>
<evidence type="ECO:0000256" key="2">
    <source>
        <dbReference type="ARBA" id="ARBA00007090"/>
    </source>
</evidence>
<dbReference type="GO" id="GO:0071555">
    <property type="term" value="P:cell wall organization"/>
    <property type="evidence" value="ECO:0007669"/>
    <property type="project" value="UniProtKB-KW"/>
</dbReference>
<dbReference type="GO" id="GO:0008360">
    <property type="term" value="P:regulation of cell shape"/>
    <property type="evidence" value="ECO:0007669"/>
    <property type="project" value="UniProtKB-KW"/>
</dbReference>
<evidence type="ECO:0000256" key="11">
    <source>
        <dbReference type="ARBA" id="ARBA00023268"/>
    </source>
</evidence>
<dbReference type="SUPFAM" id="SSF53955">
    <property type="entry name" value="Lysozyme-like"/>
    <property type="match status" value="1"/>
</dbReference>
<dbReference type="EMBL" id="SRXW01000001">
    <property type="protein sequence ID" value="TGY90723.1"/>
    <property type="molecule type" value="Genomic_DNA"/>
</dbReference>
<name>A0A4S2H594_9PROT</name>
<dbReference type="InterPro" id="IPR001264">
    <property type="entry name" value="Glyco_trans_51"/>
</dbReference>
<dbReference type="FunFam" id="1.10.3810.10:FF:000001">
    <property type="entry name" value="Penicillin-binding protein 1A"/>
    <property type="match status" value="1"/>
</dbReference>
<dbReference type="SUPFAM" id="SSF56601">
    <property type="entry name" value="beta-lactamase/transpeptidase-like"/>
    <property type="match status" value="1"/>
</dbReference>
<dbReference type="GO" id="GO:0008658">
    <property type="term" value="F:penicillin binding"/>
    <property type="evidence" value="ECO:0007669"/>
    <property type="project" value="InterPro"/>
</dbReference>
<comment type="caution">
    <text evidence="17">The sequence shown here is derived from an EMBL/GenBank/DDBJ whole genome shotgun (WGS) entry which is preliminary data.</text>
</comment>
<evidence type="ECO:0000259" key="15">
    <source>
        <dbReference type="Pfam" id="PF00905"/>
    </source>
</evidence>
<dbReference type="Pfam" id="PF00912">
    <property type="entry name" value="Transgly"/>
    <property type="match status" value="1"/>
</dbReference>
<evidence type="ECO:0000256" key="14">
    <source>
        <dbReference type="ARBA" id="ARBA00049902"/>
    </source>
</evidence>
<keyword evidence="6" id="KW-0328">Glycosyltransferase</keyword>
<dbReference type="InterPro" id="IPR001460">
    <property type="entry name" value="PCN-bd_Tpept"/>
</dbReference>
<keyword evidence="5" id="KW-0645">Protease</keyword>
<evidence type="ECO:0000256" key="13">
    <source>
        <dbReference type="ARBA" id="ARBA00034000"/>
    </source>
</evidence>
<dbReference type="InterPro" id="IPR012338">
    <property type="entry name" value="Beta-lactam/transpept-like"/>
</dbReference>
<keyword evidence="11" id="KW-0511">Multifunctional enzyme</keyword>
<evidence type="ECO:0000313" key="18">
    <source>
        <dbReference type="Proteomes" id="UP000308054"/>
    </source>
</evidence>
<evidence type="ECO:0000256" key="12">
    <source>
        <dbReference type="ARBA" id="ARBA00023316"/>
    </source>
</evidence>